<proteinExistence type="predicted"/>
<dbReference type="RefSeq" id="WP_014437394.1">
    <property type="nucleotide sequence ID" value="NC_017080.1"/>
</dbReference>
<accession>I0IFY8</accession>
<gene>
    <name evidence="1" type="ordered locus">PSMK_20170</name>
</gene>
<dbReference type="eggNOG" id="COG1075">
    <property type="taxonomic scope" value="Bacteria"/>
</dbReference>
<evidence type="ECO:0008006" key="3">
    <source>
        <dbReference type="Google" id="ProtNLM"/>
    </source>
</evidence>
<dbReference type="InterPro" id="IPR029058">
    <property type="entry name" value="AB_hydrolase_fold"/>
</dbReference>
<dbReference type="SUPFAM" id="SSF53474">
    <property type="entry name" value="alpha/beta-Hydrolases"/>
    <property type="match status" value="1"/>
</dbReference>
<evidence type="ECO:0000313" key="2">
    <source>
        <dbReference type="Proteomes" id="UP000007881"/>
    </source>
</evidence>
<dbReference type="HOGENOM" id="CLU_1049098_0_0_0"/>
<keyword evidence="2" id="KW-1185">Reference proteome</keyword>
<evidence type="ECO:0000313" key="1">
    <source>
        <dbReference type="EMBL" id="BAM04176.1"/>
    </source>
</evidence>
<dbReference type="AlphaFoldDB" id="I0IFY8"/>
<dbReference type="Proteomes" id="UP000007881">
    <property type="component" value="Chromosome"/>
</dbReference>
<reference evidence="1 2" key="1">
    <citation type="submission" date="2012-02" db="EMBL/GenBank/DDBJ databases">
        <title>Complete genome sequence of Phycisphaera mikurensis NBRC 102666.</title>
        <authorList>
            <person name="Ankai A."/>
            <person name="Hosoyama A."/>
            <person name="Terui Y."/>
            <person name="Sekine M."/>
            <person name="Fukai R."/>
            <person name="Kato Y."/>
            <person name="Nakamura S."/>
            <person name="Yamada-Narita S."/>
            <person name="Kawakoshi A."/>
            <person name="Fukunaga Y."/>
            <person name="Yamazaki S."/>
            <person name="Fujita N."/>
        </authorList>
    </citation>
    <scope>NUCLEOTIDE SEQUENCE [LARGE SCALE GENOMIC DNA]</scope>
    <source>
        <strain evidence="2">NBRC 102666 / KCTC 22515 / FYK2301M01</strain>
    </source>
</reference>
<protein>
    <recommendedName>
        <fullName evidence="3">AB hydrolase-1 domain-containing protein</fullName>
    </recommendedName>
</protein>
<dbReference type="KEGG" id="phm:PSMK_20170"/>
<dbReference type="OrthoDB" id="556502at2"/>
<dbReference type="EMBL" id="AP012338">
    <property type="protein sequence ID" value="BAM04176.1"/>
    <property type="molecule type" value="Genomic_DNA"/>
</dbReference>
<organism evidence="1 2">
    <name type="scientific">Phycisphaera mikurensis (strain NBRC 102666 / KCTC 22515 / FYK2301M01)</name>
    <dbReference type="NCBI Taxonomy" id="1142394"/>
    <lineage>
        <taxon>Bacteria</taxon>
        <taxon>Pseudomonadati</taxon>
        <taxon>Planctomycetota</taxon>
        <taxon>Phycisphaerae</taxon>
        <taxon>Phycisphaerales</taxon>
        <taxon>Phycisphaeraceae</taxon>
        <taxon>Phycisphaera</taxon>
    </lineage>
</organism>
<name>I0IFY8_PHYMF</name>
<dbReference type="Gene3D" id="3.40.50.1820">
    <property type="entry name" value="alpha/beta hydrolase"/>
    <property type="match status" value="1"/>
</dbReference>
<dbReference type="STRING" id="1142394.PSMK_20170"/>
<sequence>MPSQSPPGSSLDGGLAAFARSVALWPPPADGPENPSFPLTVRDAWADLHRMHREPAPQPRPLVLVGGWLDPLVGMRWVQRRLGKCFARPRILLVHHAIFATHRAYRDRLVAAVDAAFPGEEVDVVGHSMGGLLARYAARPVEGAKRIRIHSLYTLGTCHRGAAMAPLVPLEPLARAMLPGSPHLRMLDDALPAAEYRLVCYARLQDELVGTDRCAPAAHPLHWVPNRRFQRAHRRCRDDARLIADVARRIRGEEPFAKEPAAPLP</sequence>